<dbReference type="GO" id="GO:0061630">
    <property type="term" value="F:ubiquitin protein ligase activity"/>
    <property type="evidence" value="ECO:0007669"/>
    <property type="project" value="UniProtKB-EC"/>
</dbReference>
<dbReference type="CDD" id="cd16461">
    <property type="entry name" value="RING-H2_EL5-like"/>
    <property type="match status" value="1"/>
</dbReference>
<dbReference type="Gene3D" id="3.30.40.10">
    <property type="entry name" value="Zinc/RING finger domain, C3HC4 (zinc finger)"/>
    <property type="match status" value="1"/>
</dbReference>
<evidence type="ECO:0000256" key="5">
    <source>
        <dbReference type="ARBA" id="ARBA00022679"/>
    </source>
</evidence>
<sequence length="307" mass="34648">MKSFLPLTRKQTTFPALVLFLLLAMSELASSQPGQEEPNKPHHYRLTLAMHVVIMGVIAVSFAVFTLYCIRHCCMEAADGSVNSPMAEARRMTNATVACGLDASMIETFPTFIYSEVKTQKIGNGALECAICLNEFQDDETLRLLPICHHVFHSHCIDAWLQGHVTCPVCRIDLADQQQMADDEPVEPEVITETDVESQQPVIPEPAVERVARVRLPRSHTTGHSLILPGECTERFTLRLPDDLINNIMANRKITRSNSLSVLPRRSGKPVPVDRSMDRWDKWLFLKTPPFMWRRREDGCIRRGGSI</sequence>
<comment type="subcellular location">
    <subcellularLocation>
        <location evidence="2">Membrane</location>
        <topology evidence="2">Single-pass membrane protein</topology>
    </subcellularLocation>
</comment>
<evidence type="ECO:0000256" key="7">
    <source>
        <dbReference type="ARBA" id="ARBA00022723"/>
    </source>
</evidence>
<dbReference type="PANTHER" id="PTHR14155:SF578">
    <property type="entry name" value="E3 UBIQUITIN-PROTEIN LIGASE ATL31"/>
    <property type="match status" value="1"/>
</dbReference>
<keyword evidence="16" id="KW-0732">Signal</keyword>
<dbReference type="EMBL" id="JAAMPC010000115">
    <property type="protein sequence ID" value="KAG2244049.1"/>
    <property type="molecule type" value="Genomic_DNA"/>
</dbReference>
<evidence type="ECO:0000256" key="11">
    <source>
        <dbReference type="ARBA" id="ARBA00022989"/>
    </source>
</evidence>
<accession>A0A8X7TJJ5</accession>
<keyword evidence="10" id="KW-0862">Zinc</keyword>
<proteinExistence type="inferred from homology"/>
<keyword evidence="12 15" id="KW-0472">Membrane</keyword>
<evidence type="ECO:0000256" key="16">
    <source>
        <dbReference type="SAM" id="SignalP"/>
    </source>
</evidence>
<dbReference type="Proteomes" id="UP000886595">
    <property type="component" value="Unassembled WGS sequence"/>
</dbReference>
<protein>
    <recommendedName>
        <fullName evidence="4">RING-type E3 ubiquitin transferase</fullName>
        <ecNumber evidence="4">2.3.2.27</ecNumber>
    </recommendedName>
</protein>
<keyword evidence="5" id="KW-0808">Transferase</keyword>
<evidence type="ECO:0000256" key="14">
    <source>
        <dbReference type="PROSITE-ProRule" id="PRU00175"/>
    </source>
</evidence>
<comment type="similarity">
    <text evidence="13">Belongs to the RING-type zinc finger family. ATL subfamily.</text>
</comment>
<reference evidence="18 19" key="1">
    <citation type="submission" date="2020-02" db="EMBL/GenBank/DDBJ databases">
        <authorList>
            <person name="Ma Q."/>
            <person name="Huang Y."/>
            <person name="Song X."/>
            <person name="Pei D."/>
        </authorList>
    </citation>
    <scope>NUCLEOTIDE SEQUENCE [LARGE SCALE GENOMIC DNA]</scope>
    <source>
        <strain evidence="18">Sxm20200214</strain>
        <tissue evidence="18">Leaf</tissue>
    </source>
</reference>
<dbReference type="InterPro" id="IPR053238">
    <property type="entry name" value="RING-H2_zinc_finger"/>
</dbReference>
<keyword evidence="8 14" id="KW-0863">Zinc-finger</keyword>
<dbReference type="PANTHER" id="PTHR14155">
    <property type="entry name" value="RING FINGER DOMAIN-CONTAINING"/>
    <property type="match status" value="1"/>
</dbReference>
<keyword evidence="19" id="KW-1185">Reference proteome</keyword>
<dbReference type="InterPro" id="IPR001841">
    <property type="entry name" value="Znf_RING"/>
</dbReference>
<comment type="pathway">
    <text evidence="3">Protein modification; protein ubiquitination.</text>
</comment>
<evidence type="ECO:0000256" key="1">
    <source>
        <dbReference type="ARBA" id="ARBA00000900"/>
    </source>
</evidence>
<gene>
    <name evidence="18" type="ORF">Bca52824_094118</name>
</gene>
<keyword evidence="7" id="KW-0479">Metal-binding</keyword>
<keyword evidence="11 15" id="KW-1133">Transmembrane helix</keyword>
<dbReference type="GO" id="GO:0008270">
    <property type="term" value="F:zinc ion binding"/>
    <property type="evidence" value="ECO:0007669"/>
    <property type="project" value="UniProtKB-KW"/>
</dbReference>
<organism evidence="18 19">
    <name type="scientific">Brassica carinata</name>
    <name type="common">Ethiopian mustard</name>
    <name type="synonym">Abyssinian cabbage</name>
    <dbReference type="NCBI Taxonomy" id="52824"/>
    <lineage>
        <taxon>Eukaryota</taxon>
        <taxon>Viridiplantae</taxon>
        <taxon>Streptophyta</taxon>
        <taxon>Embryophyta</taxon>
        <taxon>Tracheophyta</taxon>
        <taxon>Spermatophyta</taxon>
        <taxon>Magnoliopsida</taxon>
        <taxon>eudicotyledons</taxon>
        <taxon>Gunneridae</taxon>
        <taxon>Pentapetalae</taxon>
        <taxon>rosids</taxon>
        <taxon>malvids</taxon>
        <taxon>Brassicales</taxon>
        <taxon>Brassicaceae</taxon>
        <taxon>Brassiceae</taxon>
        <taxon>Brassica</taxon>
    </lineage>
</organism>
<dbReference type="SMART" id="SM00184">
    <property type="entry name" value="RING"/>
    <property type="match status" value="1"/>
</dbReference>
<evidence type="ECO:0000256" key="9">
    <source>
        <dbReference type="ARBA" id="ARBA00022786"/>
    </source>
</evidence>
<evidence type="ECO:0000259" key="17">
    <source>
        <dbReference type="PROSITE" id="PS50089"/>
    </source>
</evidence>
<evidence type="ECO:0000256" key="6">
    <source>
        <dbReference type="ARBA" id="ARBA00022692"/>
    </source>
</evidence>
<dbReference type="EC" id="2.3.2.27" evidence="4"/>
<evidence type="ECO:0000256" key="10">
    <source>
        <dbReference type="ARBA" id="ARBA00022833"/>
    </source>
</evidence>
<dbReference type="PROSITE" id="PS50089">
    <property type="entry name" value="ZF_RING_2"/>
    <property type="match status" value="1"/>
</dbReference>
<evidence type="ECO:0000256" key="13">
    <source>
        <dbReference type="ARBA" id="ARBA00024209"/>
    </source>
</evidence>
<name>A0A8X7TJJ5_BRACI</name>
<evidence type="ECO:0000256" key="15">
    <source>
        <dbReference type="SAM" id="Phobius"/>
    </source>
</evidence>
<dbReference type="Pfam" id="PF13639">
    <property type="entry name" value="zf-RING_2"/>
    <property type="match status" value="1"/>
</dbReference>
<evidence type="ECO:0000256" key="3">
    <source>
        <dbReference type="ARBA" id="ARBA00004906"/>
    </source>
</evidence>
<comment type="catalytic activity">
    <reaction evidence="1">
        <text>S-ubiquitinyl-[E2 ubiquitin-conjugating enzyme]-L-cysteine + [acceptor protein]-L-lysine = [E2 ubiquitin-conjugating enzyme]-L-cysteine + N(6)-ubiquitinyl-[acceptor protein]-L-lysine.</text>
        <dbReference type="EC" id="2.3.2.27"/>
    </reaction>
</comment>
<feature type="signal peptide" evidence="16">
    <location>
        <begin position="1"/>
        <end position="31"/>
    </location>
</feature>
<dbReference type="GO" id="GO:0016020">
    <property type="term" value="C:membrane"/>
    <property type="evidence" value="ECO:0007669"/>
    <property type="project" value="UniProtKB-SubCell"/>
</dbReference>
<dbReference type="SUPFAM" id="SSF57850">
    <property type="entry name" value="RING/U-box"/>
    <property type="match status" value="1"/>
</dbReference>
<evidence type="ECO:0000256" key="12">
    <source>
        <dbReference type="ARBA" id="ARBA00023136"/>
    </source>
</evidence>
<feature type="transmembrane region" description="Helical" evidence="15">
    <location>
        <begin position="47"/>
        <end position="70"/>
    </location>
</feature>
<dbReference type="FunFam" id="3.30.40.10:FF:000187">
    <property type="entry name" value="E3 ubiquitin-protein ligase ATL6"/>
    <property type="match status" value="1"/>
</dbReference>
<evidence type="ECO:0000313" key="18">
    <source>
        <dbReference type="EMBL" id="KAG2244049.1"/>
    </source>
</evidence>
<feature type="chain" id="PRO_5036446403" description="RING-type E3 ubiquitin transferase" evidence="16">
    <location>
        <begin position="32"/>
        <end position="307"/>
    </location>
</feature>
<evidence type="ECO:0000313" key="19">
    <source>
        <dbReference type="Proteomes" id="UP000886595"/>
    </source>
</evidence>
<evidence type="ECO:0000256" key="2">
    <source>
        <dbReference type="ARBA" id="ARBA00004167"/>
    </source>
</evidence>
<dbReference type="InterPro" id="IPR013083">
    <property type="entry name" value="Znf_RING/FYVE/PHD"/>
</dbReference>
<feature type="domain" description="RING-type" evidence="17">
    <location>
        <begin position="129"/>
        <end position="171"/>
    </location>
</feature>
<keyword evidence="9" id="KW-0833">Ubl conjugation pathway</keyword>
<dbReference type="OrthoDB" id="8062037at2759"/>
<dbReference type="AlphaFoldDB" id="A0A8X7TJJ5"/>
<evidence type="ECO:0000256" key="4">
    <source>
        <dbReference type="ARBA" id="ARBA00012483"/>
    </source>
</evidence>
<evidence type="ECO:0000256" key="8">
    <source>
        <dbReference type="ARBA" id="ARBA00022771"/>
    </source>
</evidence>
<comment type="caution">
    <text evidence="18">The sequence shown here is derived from an EMBL/GenBank/DDBJ whole genome shotgun (WGS) entry which is preliminary data.</text>
</comment>
<keyword evidence="6 15" id="KW-0812">Transmembrane</keyword>